<evidence type="ECO:0000313" key="2">
    <source>
        <dbReference type="EMBL" id="GAA2661288.1"/>
    </source>
</evidence>
<proteinExistence type="predicted"/>
<comment type="caution">
    <text evidence="2">The sequence shown here is derived from an EMBL/GenBank/DDBJ whole genome shotgun (WGS) entry which is preliminary data.</text>
</comment>
<feature type="compositionally biased region" description="Gly residues" evidence="1">
    <location>
        <begin position="67"/>
        <end position="88"/>
    </location>
</feature>
<evidence type="ECO:0000256" key="1">
    <source>
        <dbReference type="SAM" id="MobiDB-lite"/>
    </source>
</evidence>
<accession>A0ABN3RYT4</accession>
<sequence length="288" mass="29288">MLGVSRGSASLPIAVALAIFGTGLLAAPKASAGDGFGNGTGLRCTGKGCDLKASRTTPSRSGKGIAPSGGSGSGTRGGGGGGSRGGGPVAPPTVTSDGWEYGLGNGMGILPRFDGDKKEPDAGADGEQIPVEAVAQQAVERLELPEPVIRTSPDEDFVQVVHVPTWMWVEEGSWGPETAKAQVPGVEVTATARPRKAVWSMGEGGTVVCDGPGTPYSDAYSPKASSPDCGYTYRRASLSAPGKAYTVSVQVTWDVEWQGAGESGVVPGLVMSAERQLVVDEVQAVVTR</sequence>
<reference evidence="2 3" key="1">
    <citation type="journal article" date="2019" name="Int. J. Syst. Evol. Microbiol.">
        <title>The Global Catalogue of Microorganisms (GCM) 10K type strain sequencing project: providing services to taxonomists for standard genome sequencing and annotation.</title>
        <authorList>
            <consortium name="The Broad Institute Genomics Platform"/>
            <consortium name="The Broad Institute Genome Sequencing Center for Infectious Disease"/>
            <person name="Wu L."/>
            <person name="Ma J."/>
        </authorList>
    </citation>
    <scope>NUCLEOTIDE SEQUENCE [LARGE SCALE GENOMIC DNA]</scope>
    <source>
        <strain evidence="2 3">JCM 4524</strain>
    </source>
</reference>
<keyword evidence="3" id="KW-1185">Reference proteome</keyword>
<feature type="region of interest" description="Disordered" evidence="1">
    <location>
        <begin position="47"/>
        <end position="101"/>
    </location>
</feature>
<gene>
    <name evidence="2" type="ORF">GCM10010307_79430</name>
</gene>
<organism evidence="2 3">
    <name type="scientific">Streptomyces vastus</name>
    <dbReference type="NCBI Taxonomy" id="285451"/>
    <lineage>
        <taxon>Bacteria</taxon>
        <taxon>Bacillati</taxon>
        <taxon>Actinomycetota</taxon>
        <taxon>Actinomycetes</taxon>
        <taxon>Kitasatosporales</taxon>
        <taxon>Streptomycetaceae</taxon>
        <taxon>Streptomyces</taxon>
    </lineage>
</organism>
<name>A0ABN3RYT4_9ACTN</name>
<evidence type="ECO:0008006" key="4">
    <source>
        <dbReference type="Google" id="ProtNLM"/>
    </source>
</evidence>
<evidence type="ECO:0000313" key="3">
    <source>
        <dbReference type="Proteomes" id="UP001500151"/>
    </source>
</evidence>
<dbReference type="Proteomes" id="UP001500151">
    <property type="component" value="Unassembled WGS sequence"/>
</dbReference>
<dbReference type="EMBL" id="BAAASJ010000120">
    <property type="protein sequence ID" value="GAA2661288.1"/>
    <property type="molecule type" value="Genomic_DNA"/>
</dbReference>
<protein>
    <recommendedName>
        <fullName evidence="4">ATP/GTP-binding protein</fullName>
    </recommendedName>
</protein>